<name>A0A1X7KWJ3_9MICO</name>
<dbReference type="RefSeq" id="WP_139824933.1">
    <property type="nucleotide sequence ID" value="NZ_FXAY01000005.1"/>
</dbReference>
<gene>
    <name evidence="1" type="ORF">SAMN06296010_3049</name>
</gene>
<reference evidence="2" key="1">
    <citation type="submission" date="2017-04" db="EMBL/GenBank/DDBJ databases">
        <authorList>
            <person name="Varghese N."/>
            <person name="Submissions S."/>
        </authorList>
    </citation>
    <scope>NUCLEOTIDE SEQUENCE [LARGE SCALE GENOMIC DNA]</scope>
    <source>
        <strain evidence="2">VKM Ac-2510</strain>
    </source>
</reference>
<organism evidence="1 2">
    <name type="scientific">Agreia pratensis</name>
    <dbReference type="NCBI Taxonomy" id="150121"/>
    <lineage>
        <taxon>Bacteria</taxon>
        <taxon>Bacillati</taxon>
        <taxon>Actinomycetota</taxon>
        <taxon>Actinomycetes</taxon>
        <taxon>Micrococcales</taxon>
        <taxon>Microbacteriaceae</taxon>
        <taxon>Agreia</taxon>
    </lineage>
</organism>
<evidence type="ECO:0000313" key="2">
    <source>
        <dbReference type="Proteomes" id="UP000193244"/>
    </source>
</evidence>
<evidence type="ECO:0000313" key="1">
    <source>
        <dbReference type="EMBL" id="SMG45805.1"/>
    </source>
</evidence>
<keyword evidence="2" id="KW-1185">Reference proteome</keyword>
<dbReference type="OrthoDB" id="4826692at2"/>
<dbReference type="Proteomes" id="UP000193244">
    <property type="component" value="Unassembled WGS sequence"/>
</dbReference>
<proteinExistence type="predicted"/>
<sequence>MHSNEYDAFGPWIREVRSSEDVPRLYAGHHIEFSNTLVVLKVPRDIARRDANPHMHLYDQLLIVTTESITALTRADERYTARELAVRDIFAIEDSVLLLDGLLTVHAVGTEPLLIPYNGSDRESITRLVAEVRRQATRVDVGSDEDAAGNAHDIELAAEQFLPEMRDQGIRSDCADVLRTEPGSVVLAGQSTIRVHPAAGSGLRFAVAHRMNPAFLSGVVAIGGTGDISLIHRRRWIVRGAGDDVSSARTVVIPARVDVVDVVPHPSYAGVSIVRIAATRGRIEIVVAEHSSVAEVVRQYCARPGAV</sequence>
<dbReference type="AlphaFoldDB" id="A0A1X7KWJ3"/>
<protein>
    <submittedName>
        <fullName evidence="1">Uncharacterized protein</fullName>
    </submittedName>
</protein>
<dbReference type="EMBL" id="FXAY01000005">
    <property type="protein sequence ID" value="SMG45805.1"/>
    <property type="molecule type" value="Genomic_DNA"/>
</dbReference>
<dbReference type="STRING" id="150121.SAMN06296010_3049"/>
<accession>A0A1X7KWJ3</accession>